<protein>
    <recommendedName>
        <fullName evidence="1">YprB ribonuclease H-like domain-containing protein</fullName>
    </recommendedName>
</protein>
<dbReference type="AlphaFoldDB" id="B9XHS1"/>
<organism evidence="2 3">
    <name type="scientific">Pedosphaera parvula (strain Ellin514)</name>
    <dbReference type="NCBI Taxonomy" id="320771"/>
    <lineage>
        <taxon>Bacteria</taxon>
        <taxon>Pseudomonadati</taxon>
        <taxon>Verrucomicrobiota</taxon>
        <taxon>Pedosphaerae</taxon>
        <taxon>Pedosphaerales</taxon>
        <taxon>Pedosphaeraceae</taxon>
        <taxon>Pedosphaera</taxon>
    </lineage>
</organism>
<dbReference type="InterPro" id="IPR038720">
    <property type="entry name" value="YprB_RNase_H-like_dom"/>
</dbReference>
<dbReference type="EMBL" id="ABOX02000015">
    <property type="protein sequence ID" value="EEF60649.1"/>
    <property type="molecule type" value="Genomic_DNA"/>
</dbReference>
<accession>B9XHS1</accession>
<proteinExistence type="predicted"/>
<evidence type="ECO:0000259" key="1">
    <source>
        <dbReference type="Pfam" id="PF13482"/>
    </source>
</evidence>
<dbReference type="STRING" id="320771.Cflav_PD6240"/>
<dbReference type="InterPro" id="IPR036397">
    <property type="entry name" value="RNaseH_sf"/>
</dbReference>
<dbReference type="Gene3D" id="3.30.420.10">
    <property type="entry name" value="Ribonuclease H-like superfamily/Ribonuclease H"/>
    <property type="match status" value="1"/>
</dbReference>
<dbReference type="SUPFAM" id="SSF53098">
    <property type="entry name" value="Ribonuclease H-like"/>
    <property type="match status" value="1"/>
</dbReference>
<evidence type="ECO:0000313" key="3">
    <source>
        <dbReference type="Proteomes" id="UP000003688"/>
    </source>
</evidence>
<evidence type="ECO:0000313" key="2">
    <source>
        <dbReference type="EMBL" id="EEF60649.1"/>
    </source>
</evidence>
<comment type="caution">
    <text evidence="2">The sequence shown here is derived from an EMBL/GenBank/DDBJ whole genome shotgun (WGS) entry which is preliminary data.</text>
</comment>
<gene>
    <name evidence="2" type="ORF">Cflav_PD6240</name>
</gene>
<dbReference type="RefSeq" id="WP_007415365.1">
    <property type="nucleotide sequence ID" value="NZ_ABOX02000015.1"/>
</dbReference>
<dbReference type="Pfam" id="PF13482">
    <property type="entry name" value="RNase_H_2"/>
    <property type="match status" value="1"/>
</dbReference>
<sequence>MKNIVYFDLETQKSAEEVGGWDKISAMRMSIGVTYSTARGDYKIYGEKQVDDLLTELQRADLVVGFNHLRFDYEVLHGYTSMDLRQLPTLDMLVELQNTLQHRLSLDSIATATFGLEKTAEGLQAIEWFRQGKLMEIAEYCCFDVKLTKMVYEHGVNYKELHYHNRFGKKLTVAVKW</sequence>
<feature type="domain" description="YprB ribonuclease H-like" evidence="1">
    <location>
        <begin position="5"/>
        <end position="154"/>
    </location>
</feature>
<dbReference type="Proteomes" id="UP000003688">
    <property type="component" value="Unassembled WGS sequence"/>
</dbReference>
<dbReference type="OrthoDB" id="9815222at2"/>
<reference evidence="2 3" key="1">
    <citation type="journal article" date="2011" name="J. Bacteriol.">
        <title>Genome sequence of 'Pedosphaera parvula' Ellin514, an aerobic Verrucomicrobial isolate from pasture soil.</title>
        <authorList>
            <person name="Kant R."/>
            <person name="van Passel M.W."/>
            <person name="Sangwan P."/>
            <person name="Palva A."/>
            <person name="Lucas S."/>
            <person name="Copeland A."/>
            <person name="Lapidus A."/>
            <person name="Glavina Del Rio T."/>
            <person name="Dalin E."/>
            <person name="Tice H."/>
            <person name="Bruce D."/>
            <person name="Goodwin L."/>
            <person name="Pitluck S."/>
            <person name="Chertkov O."/>
            <person name="Larimer F.W."/>
            <person name="Land M.L."/>
            <person name="Hauser L."/>
            <person name="Brettin T.S."/>
            <person name="Detter J.C."/>
            <person name="Han S."/>
            <person name="de Vos W.M."/>
            <person name="Janssen P.H."/>
            <person name="Smidt H."/>
        </authorList>
    </citation>
    <scope>NUCLEOTIDE SEQUENCE [LARGE SCALE GENOMIC DNA]</scope>
    <source>
        <strain evidence="2 3">Ellin514</strain>
    </source>
</reference>
<dbReference type="GO" id="GO:0003676">
    <property type="term" value="F:nucleic acid binding"/>
    <property type="evidence" value="ECO:0007669"/>
    <property type="project" value="InterPro"/>
</dbReference>
<keyword evidence="3" id="KW-1185">Reference proteome</keyword>
<dbReference type="InterPro" id="IPR012337">
    <property type="entry name" value="RNaseH-like_sf"/>
</dbReference>
<name>B9XHS1_PEDPL</name>